<evidence type="ECO:0000313" key="2">
    <source>
        <dbReference type="EMBL" id="SLN19697.1"/>
    </source>
</evidence>
<dbReference type="RefSeq" id="WP_085847447.1">
    <property type="nucleotide sequence ID" value="NZ_FNZV01000001.1"/>
</dbReference>
<evidence type="ECO:0000313" key="3">
    <source>
        <dbReference type="Proteomes" id="UP000193307"/>
    </source>
</evidence>
<proteinExistence type="predicted"/>
<protein>
    <submittedName>
        <fullName evidence="2">Uncharacterized protein</fullName>
    </submittedName>
</protein>
<feature type="transmembrane region" description="Helical" evidence="1">
    <location>
        <begin position="6"/>
        <end position="22"/>
    </location>
</feature>
<keyword evidence="1" id="KW-0472">Membrane</keyword>
<feature type="transmembrane region" description="Helical" evidence="1">
    <location>
        <begin position="117"/>
        <end position="139"/>
    </location>
</feature>
<keyword evidence="1" id="KW-0812">Transmembrane</keyword>
<feature type="transmembrane region" description="Helical" evidence="1">
    <location>
        <begin position="29"/>
        <end position="50"/>
    </location>
</feature>
<dbReference type="AlphaFoldDB" id="A0A1Y5RMB8"/>
<feature type="transmembrane region" description="Helical" evidence="1">
    <location>
        <begin position="56"/>
        <end position="76"/>
    </location>
</feature>
<gene>
    <name evidence="2" type="ORF">PAM7971_00566</name>
</gene>
<dbReference type="STRING" id="658057.SAMN04488032_10184"/>
<keyword evidence="1" id="KW-1133">Transmembrane helix</keyword>
<name>A0A1Y5RMB8_9RHOB</name>
<dbReference type="OrthoDB" id="7875520at2"/>
<accession>A0A1Y5RMB8</accession>
<evidence type="ECO:0000256" key="1">
    <source>
        <dbReference type="SAM" id="Phobius"/>
    </source>
</evidence>
<sequence>MKQALILYSVILGLALMGMLAIGTTHMVLIGYGAISVMALLISGTFLWLWQVRATPLALGMSFSWAGLGLTLGWWWGMQIRQSPTWGLEAAVLFLFLSLLMSGAVLHFAVIQGSFGYHGLSFLVPVLGALGVSLGVLLLM</sequence>
<organism evidence="2 3">
    <name type="scientific">Pacificibacter marinus</name>
    <dbReference type="NCBI Taxonomy" id="658057"/>
    <lineage>
        <taxon>Bacteria</taxon>
        <taxon>Pseudomonadati</taxon>
        <taxon>Pseudomonadota</taxon>
        <taxon>Alphaproteobacteria</taxon>
        <taxon>Rhodobacterales</taxon>
        <taxon>Roseobacteraceae</taxon>
        <taxon>Pacificibacter</taxon>
    </lineage>
</organism>
<keyword evidence="3" id="KW-1185">Reference proteome</keyword>
<feature type="transmembrane region" description="Helical" evidence="1">
    <location>
        <begin position="88"/>
        <end position="111"/>
    </location>
</feature>
<dbReference type="EMBL" id="FWFW01000001">
    <property type="protein sequence ID" value="SLN19697.1"/>
    <property type="molecule type" value="Genomic_DNA"/>
</dbReference>
<reference evidence="2 3" key="1">
    <citation type="submission" date="2017-03" db="EMBL/GenBank/DDBJ databases">
        <authorList>
            <person name="Afonso C.L."/>
            <person name="Miller P.J."/>
            <person name="Scott M.A."/>
            <person name="Spackman E."/>
            <person name="Goraichik I."/>
            <person name="Dimitrov K.M."/>
            <person name="Suarez D.L."/>
            <person name="Swayne D.E."/>
        </authorList>
    </citation>
    <scope>NUCLEOTIDE SEQUENCE [LARGE SCALE GENOMIC DNA]</scope>
    <source>
        <strain evidence="2 3">CECT 7971</strain>
    </source>
</reference>
<dbReference type="Proteomes" id="UP000193307">
    <property type="component" value="Unassembled WGS sequence"/>
</dbReference>